<dbReference type="Gene3D" id="3.60.40.10">
    <property type="entry name" value="PPM-type phosphatase domain"/>
    <property type="match status" value="1"/>
</dbReference>
<proteinExistence type="predicted"/>
<reference evidence="3 4" key="1">
    <citation type="submission" date="2021-05" db="EMBL/GenBank/DDBJ databases">
        <title>Genome Assembly of Synthetic Allotetraploid Brassica napus Reveals Homoeologous Exchanges between Subgenomes.</title>
        <authorList>
            <person name="Davis J.T."/>
        </authorList>
    </citation>
    <scope>NUCLEOTIDE SEQUENCE [LARGE SCALE GENOMIC DNA]</scope>
    <source>
        <strain evidence="4">cv. Da-Ae</strain>
        <tissue evidence="3">Seedling</tissue>
    </source>
</reference>
<dbReference type="InterPro" id="IPR015655">
    <property type="entry name" value="PP2C"/>
</dbReference>
<dbReference type="PANTHER" id="PTHR47992">
    <property type="entry name" value="PROTEIN PHOSPHATASE"/>
    <property type="match status" value="1"/>
</dbReference>
<comment type="caution">
    <text evidence="3">The sequence shown here is derived from an EMBL/GenBank/DDBJ whole genome shotgun (WGS) entry which is preliminary data.</text>
</comment>
<dbReference type="EMBL" id="JAGKQM010000001">
    <property type="protein sequence ID" value="KAH0942154.1"/>
    <property type="molecule type" value="Genomic_DNA"/>
</dbReference>
<dbReference type="CDD" id="cd00143">
    <property type="entry name" value="PP2Cc"/>
    <property type="match status" value="1"/>
</dbReference>
<dbReference type="SUPFAM" id="SSF81606">
    <property type="entry name" value="PP2C-like"/>
    <property type="match status" value="1"/>
</dbReference>
<organism evidence="3 4">
    <name type="scientific">Brassica napus</name>
    <name type="common">Rape</name>
    <dbReference type="NCBI Taxonomy" id="3708"/>
    <lineage>
        <taxon>Eukaryota</taxon>
        <taxon>Viridiplantae</taxon>
        <taxon>Streptophyta</taxon>
        <taxon>Embryophyta</taxon>
        <taxon>Tracheophyta</taxon>
        <taxon>Spermatophyta</taxon>
        <taxon>Magnoliopsida</taxon>
        <taxon>eudicotyledons</taxon>
        <taxon>Gunneridae</taxon>
        <taxon>Pentapetalae</taxon>
        <taxon>rosids</taxon>
        <taxon>malvids</taxon>
        <taxon>Brassicales</taxon>
        <taxon>Brassicaceae</taxon>
        <taxon>Brassiceae</taxon>
        <taxon>Brassica</taxon>
    </lineage>
</organism>
<gene>
    <name evidence="3" type="ORF">HID58_001791</name>
</gene>
<evidence type="ECO:0000313" key="4">
    <source>
        <dbReference type="Proteomes" id="UP000824890"/>
    </source>
</evidence>
<dbReference type="InterPro" id="IPR036457">
    <property type="entry name" value="PPM-type-like_dom_sf"/>
</dbReference>
<keyword evidence="4" id="KW-1185">Reference proteome</keyword>
<evidence type="ECO:0000259" key="2">
    <source>
        <dbReference type="PROSITE" id="PS51746"/>
    </source>
</evidence>
<evidence type="ECO:0000313" key="3">
    <source>
        <dbReference type="EMBL" id="KAH0942154.1"/>
    </source>
</evidence>
<evidence type="ECO:0000256" key="1">
    <source>
        <dbReference type="SAM" id="SignalP"/>
    </source>
</evidence>
<name>A0ABQ8EKE0_BRANA</name>
<sequence length="257" mass="28707">MMHRTLLIMALITSAVSRNDEELCRDMFESFIEGMSMQPSPQYCRGVSHLNNVLKLTSPVAGLENKKEKGRVGKPCECMELEVTWKIRCVRCDQDPSPNVTKYESHHACREYGLELAWSDVVPYFYLLVFRVLDAVILQQSLKLGKGGSTTVTGIPIDGQKLMVAKFGDSRAVMSRNGVVHQLSVDHEPSNERRYIEKRGGFVSNIPGDVPRVDGQLVIAKAFGDKRLKIHLSSKPDITHQAVGDQNEFIVFASDGI</sequence>
<accession>A0ABQ8EKE0</accession>
<feature type="chain" id="PRO_5046381418" description="PPM-type phosphatase domain-containing protein" evidence="1">
    <location>
        <begin position="18"/>
        <end position="257"/>
    </location>
</feature>
<dbReference type="PROSITE" id="PS51746">
    <property type="entry name" value="PPM_2"/>
    <property type="match status" value="1"/>
</dbReference>
<keyword evidence="1" id="KW-0732">Signal</keyword>
<dbReference type="Proteomes" id="UP000824890">
    <property type="component" value="Unassembled WGS sequence"/>
</dbReference>
<dbReference type="InterPro" id="IPR001932">
    <property type="entry name" value="PPM-type_phosphatase-like_dom"/>
</dbReference>
<protein>
    <recommendedName>
        <fullName evidence="2">PPM-type phosphatase domain-containing protein</fullName>
    </recommendedName>
</protein>
<dbReference type="Pfam" id="PF00481">
    <property type="entry name" value="PP2C"/>
    <property type="match status" value="1"/>
</dbReference>
<feature type="signal peptide" evidence="1">
    <location>
        <begin position="1"/>
        <end position="17"/>
    </location>
</feature>
<feature type="domain" description="PPM-type phosphatase" evidence="2">
    <location>
        <begin position="1"/>
        <end position="257"/>
    </location>
</feature>
<dbReference type="SMART" id="SM00332">
    <property type="entry name" value="PP2Cc"/>
    <property type="match status" value="1"/>
</dbReference>